<reference evidence="3" key="1">
    <citation type="submission" date="2020-05" db="EMBL/GenBank/DDBJ databases">
        <title>Phylogenomic resolution of chytrid fungi.</title>
        <authorList>
            <person name="Stajich J.E."/>
            <person name="Amses K."/>
            <person name="Simmons R."/>
            <person name="Seto K."/>
            <person name="Myers J."/>
            <person name="Bonds A."/>
            <person name="Quandt C.A."/>
            <person name="Barry K."/>
            <person name="Liu P."/>
            <person name="Grigoriev I."/>
            <person name="Longcore J.E."/>
            <person name="James T.Y."/>
        </authorList>
    </citation>
    <scope>NUCLEOTIDE SEQUENCE</scope>
    <source>
        <strain evidence="3">JEL0318</strain>
    </source>
</reference>
<feature type="transmembrane region" description="Helical" evidence="2">
    <location>
        <begin position="93"/>
        <end position="118"/>
    </location>
</feature>
<keyword evidence="2" id="KW-0472">Membrane</keyword>
<keyword evidence="2" id="KW-1133">Transmembrane helix</keyword>
<feature type="transmembrane region" description="Helical" evidence="2">
    <location>
        <begin position="277"/>
        <end position="298"/>
    </location>
</feature>
<evidence type="ECO:0000313" key="4">
    <source>
        <dbReference type="Proteomes" id="UP001212841"/>
    </source>
</evidence>
<feature type="transmembrane region" description="Helical" evidence="2">
    <location>
        <begin position="61"/>
        <end position="81"/>
    </location>
</feature>
<feature type="transmembrane region" description="Helical" evidence="2">
    <location>
        <begin position="24"/>
        <end position="41"/>
    </location>
</feature>
<evidence type="ECO:0000256" key="1">
    <source>
        <dbReference type="SAM" id="MobiDB-lite"/>
    </source>
</evidence>
<comment type="caution">
    <text evidence="3">The sequence shown here is derived from an EMBL/GenBank/DDBJ whole genome shotgun (WGS) entry which is preliminary data.</text>
</comment>
<protein>
    <submittedName>
        <fullName evidence="3">Uncharacterized protein</fullName>
    </submittedName>
</protein>
<organism evidence="3 4">
    <name type="scientific">Rhizophlyctis rosea</name>
    <dbReference type="NCBI Taxonomy" id="64517"/>
    <lineage>
        <taxon>Eukaryota</taxon>
        <taxon>Fungi</taxon>
        <taxon>Fungi incertae sedis</taxon>
        <taxon>Chytridiomycota</taxon>
        <taxon>Chytridiomycota incertae sedis</taxon>
        <taxon>Chytridiomycetes</taxon>
        <taxon>Rhizophlyctidales</taxon>
        <taxon>Rhizophlyctidaceae</taxon>
        <taxon>Rhizophlyctis</taxon>
    </lineage>
</organism>
<feature type="transmembrane region" description="Helical" evidence="2">
    <location>
        <begin position="138"/>
        <end position="161"/>
    </location>
</feature>
<evidence type="ECO:0000313" key="3">
    <source>
        <dbReference type="EMBL" id="KAJ3033861.1"/>
    </source>
</evidence>
<dbReference type="AlphaFoldDB" id="A0AAD5S189"/>
<feature type="compositionally biased region" description="Polar residues" evidence="1">
    <location>
        <begin position="185"/>
        <end position="222"/>
    </location>
</feature>
<gene>
    <name evidence="3" type="ORF">HK097_004707</name>
</gene>
<name>A0AAD5S189_9FUNG</name>
<dbReference type="EMBL" id="JADGJD010002233">
    <property type="protein sequence ID" value="KAJ3033861.1"/>
    <property type="molecule type" value="Genomic_DNA"/>
</dbReference>
<evidence type="ECO:0000256" key="2">
    <source>
        <dbReference type="SAM" id="Phobius"/>
    </source>
</evidence>
<keyword evidence="4" id="KW-1185">Reference proteome</keyword>
<dbReference type="Proteomes" id="UP001212841">
    <property type="component" value="Unassembled WGS sequence"/>
</dbReference>
<accession>A0AAD5S189</accession>
<feature type="transmembrane region" description="Helical" evidence="2">
    <location>
        <begin position="250"/>
        <end position="271"/>
    </location>
</feature>
<keyword evidence="2" id="KW-0812">Transmembrane</keyword>
<sequence length="313" mass="34443">MSINVLASTFFFGFAGILLKRRRTFLTIGFFVVFLLELITWPPAIWKAVEYLHTSRIDRWWGLYLFCLSITRSALAAVLGLKRFLLLRSVAYYPPFLHTILTTLTALIPLAAIAVAIGQTVSGKSSTYTWTGLDLIAVSLPFGWIYTVDLCLAFTVLWVVFKLEGQLKRRTGGISIPTHMSLQPISSRSTTVSTNTLDSKSSRPPSPLKATSPTTPSKNNLLTELPNPPRSPSLAAEMNLDEDLPASANFIKCLVVLMVFDIIGGLAVGVNTSVSTVLRPLICSMSASVYAMLSMVFLRSLAGYIHSRRYGQK</sequence>
<feature type="region of interest" description="Disordered" evidence="1">
    <location>
        <begin position="185"/>
        <end position="229"/>
    </location>
</feature>
<proteinExistence type="predicted"/>